<dbReference type="SMART" id="SM00862">
    <property type="entry name" value="Trans_reg_C"/>
    <property type="match status" value="1"/>
</dbReference>
<dbReference type="CDD" id="cd00383">
    <property type="entry name" value="trans_reg_C"/>
    <property type="match status" value="1"/>
</dbReference>
<evidence type="ECO:0000313" key="12">
    <source>
        <dbReference type="EMBL" id="MFC7295538.1"/>
    </source>
</evidence>
<evidence type="ECO:0000256" key="8">
    <source>
        <dbReference type="PROSITE-ProRule" id="PRU00169"/>
    </source>
</evidence>
<evidence type="ECO:0000256" key="7">
    <source>
        <dbReference type="ARBA" id="ARBA00023163"/>
    </source>
</evidence>
<comment type="subcellular location">
    <subcellularLocation>
        <location evidence="1">Cytoplasm</location>
    </subcellularLocation>
</comment>
<dbReference type="InterPro" id="IPR016032">
    <property type="entry name" value="Sig_transdc_resp-reg_C-effctor"/>
</dbReference>
<evidence type="ECO:0000256" key="9">
    <source>
        <dbReference type="PROSITE-ProRule" id="PRU01091"/>
    </source>
</evidence>
<gene>
    <name evidence="12" type="ORF">ACFQQA_12475</name>
</gene>
<dbReference type="EMBL" id="JBHTBD010000004">
    <property type="protein sequence ID" value="MFC7295538.1"/>
    <property type="molecule type" value="Genomic_DNA"/>
</dbReference>
<dbReference type="RefSeq" id="WP_100688134.1">
    <property type="nucleotide sequence ID" value="NZ_JBHTBD010000004.1"/>
</dbReference>
<dbReference type="Gene3D" id="6.10.250.690">
    <property type="match status" value="1"/>
</dbReference>
<protein>
    <submittedName>
        <fullName evidence="12">Response regulator</fullName>
    </submittedName>
</protein>
<name>A0ABW2IX06_9GAMM</name>
<evidence type="ECO:0000256" key="3">
    <source>
        <dbReference type="ARBA" id="ARBA00022553"/>
    </source>
</evidence>
<evidence type="ECO:0000256" key="1">
    <source>
        <dbReference type="ARBA" id="ARBA00004496"/>
    </source>
</evidence>
<dbReference type="SMART" id="SM00448">
    <property type="entry name" value="REC"/>
    <property type="match status" value="1"/>
</dbReference>
<reference evidence="13" key="1">
    <citation type="journal article" date="2019" name="Int. J. Syst. Evol. Microbiol.">
        <title>The Global Catalogue of Microorganisms (GCM) 10K type strain sequencing project: providing services to taxonomists for standard genome sequencing and annotation.</title>
        <authorList>
            <consortium name="The Broad Institute Genomics Platform"/>
            <consortium name="The Broad Institute Genome Sequencing Center for Infectious Disease"/>
            <person name="Wu L."/>
            <person name="Ma J."/>
        </authorList>
    </citation>
    <scope>NUCLEOTIDE SEQUENCE [LARGE SCALE GENOMIC DNA]</scope>
    <source>
        <strain evidence="13">CCUG 60559</strain>
    </source>
</reference>
<feature type="domain" description="OmpR/PhoB-type" evidence="11">
    <location>
        <begin position="124"/>
        <end position="218"/>
    </location>
</feature>
<sequence>MHVLLVEDDELVASGLEAGLALHHCVVDRVKTGREAIAALKHFASDVVVLDLGLPDSDGLDVLSQWRQQGMDIPVLILTARDELHERVRGLEAGADDYVLKPFELDELAARLRALVRRAAGRAAPEIQHGDLRMRPSTGEVFKGDQLVPLSRRELALLEKLLNARGAVLSEDQLKDSLYGMEAEVESNALNVHIYHLRRKLGKDLILTERGLGYRLGEPLTASANPSEVPE</sequence>
<dbReference type="PANTHER" id="PTHR48111:SF35">
    <property type="entry name" value="TRANSCRIPTIONAL REGULATORY PROTEIN QSEB"/>
    <property type="match status" value="1"/>
</dbReference>
<keyword evidence="3 8" id="KW-0597">Phosphoprotein</keyword>
<dbReference type="PROSITE" id="PS50110">
    <property type="entry name" value="RESPONSE_REGULATORY"/>
    <property type="match status" value="1"/>
</dbReference>
<dbReference type="InterPro" id="IPR001789">
    <property type="entry name" value="Sig_transdc_resp-reg_receiver"/>
</dbReference>
<dbReference type="Pfam" id="PF00486">
    <property type="entry name" value="Trans_reg_C"/>
    <property type="match status" value="1"/>
</dbReference>
<dbReference type="SUPFAM" id="SSF52172">
    <property type="entry name" value="CheY-like"/>
    <property type="match status" value="1"/>
</dbReference>
<keyword evidence="7" id="KW-0804">Transcription</keyword>
<dbReference type="SUPFAM" id="SSF46894">
    <property type="entry name" value="C-terminal effector domain of the bipartite response regulators"/>
    <property type="match status" value="1"/>
</dbReference>
<dbReference type="CDD" id="cd17624">
    <property type="entry name" value="REC_OmpR_PmrA-like"/>
    <property type="match status" value="1"/>
</dbReference>
<dbReference type="PROSITE" id="PS51755">
    <property type="entry name" value="OMPR_PHOB"/>
    <property type="match status" value="1"/>
</dbReference>
<dbReference type="InterPro" id="IPR011006">
    <property type="entry name" value="CheY-like_superfamily"/>
</dbReference>
<dbReference type="Pfam" id="PF00072">
    <property type="entry name" value="Response_reg"/>
    <property type="match status" value="1"/>
</dbReference>
<evidence type="ECO:0000256" key="5">
    <source>
        <dbReference type="ARBA" id="ARBA00023015"/>
    </source>
</evidence>
<evidence type="ECO:0000256" key="2">
    <source>
        <dbReference type="ARBA" id="ARBA00022490"/>
    </source>
</evidence>
<dbReference type="InterPro" id="IPR036388">
    <property type="entry name" value="WH-like_DNA-bd_sf"/>
</dbReference>
<feature type="DNA-binding region" description="OmpR/PhoB-type" evidence="9">
    <location>
        <begin position="124"/>
        <end position="218"/>
    </location>
</feature>
<keyword evidence="4" id="KW-0902">Two-component regulatory system</keyword>
<dbReference type="InterPro" id="IPR039420">
    <property type="entry name" value="WalR-like"/>
</dbReference>
<keyword evidence="2" id="KW-0963">Cytoplasm</keyword>
<evidence type="ECO:0000313" key="13">
    <source>
        <dbReference type="Proteomes" id="UP001596506"/>
    </source>
</evidence>
<organism evidence="12 13">
    <name type="scientific">Marinobacter aromaticivorans</name>
    <dbReference type="NCBI Taxonomy" id="1494078"/>
    <lineage>
        <taxon>Bacteria</taxon>
        <taxon>Pseudomonadati</taxon>
        <taxon>Pseudomonadota</taxon>
        <taxon>Gammaproteobacteria</taxon>
        <taxon>Pseudomonadales</taxon>
        <taxon>Marinobacteraceae</taxon>
        <taxon>Marinobacter</taxon>
    </lineage>
</organism>
<dbReference type="Proteomes" id="UP001596506">
    <property type="component" value="Unassembled WGS sequence"/>
</dbReference>
<evidence type="ECO:0000259" key="10">
    <source>
        <dbReference type="PROSITE" id="PS50110"/>
    </source>
</evidence>
<evidence type="ECO:0000259" key="11">
    <source>
        <dbReference type="PROSITE" id="PS51755"/>
    </source>
</evidence>
<dbReference type="Gene3D" id="3.40.50.2300">
    <property type="match status" value="1"/>
</dbReference>
<keyword evidence="5" id="KW-0805">Transcription regulation</keyword>
<dbReference type="PANTHER" id="PTHR48111">
    <property type="entry name" value="REGULATOR OF RPOS"/>
    <property type="match status" value="1"/>
</dbReference>
<feature type="domain" description="Response regulatory" evidence="10">
    <location>
        <begin position="2"/>
        <end position="116"/>
    </location>
</feature>
<comment type="caution">
    <text evidence="12">The sequence shown here is derived from an EMBL/GenBank/DDBJ whole genome shotgun (WGS) entry which is preliminary data.</text>
</comment>
<keyword evidence="13" id="KW-1185">Reference proteome</keyword>
<dbReference type="Gene3D" id="1.10.10.10">
    <property type="entry name" value="Winged helix-like DNA-binding domain superfamily/Winged helix DNA-binding domain"/>
    <property type="match status" value="1"/>
</dbReference>
<proteinExistence type="predicted"/>
<feature type="modified residue" description="4-aspartylphosphate" evidence="8">
    <location>
        <position position="51"/>
    </location>
</feature>
<evidence type="ECO:0000256" key="6">
    <source>
        <dbReference type="ARBA" id="ARBA00023125"/>
    </source>
</evidence>
<accession>A0ABW2IX06</accession>
<dbReference type="InterPro" id="IPR001867">
    <property type="entry name" value="OmpR/PhoB-type_DNA-bd"/>
</dbReference>
<evidence type="ECO:0000256" key="4">
    <source>
        <dbReference type="ARBA" id="ARBA00023012"/>
    </source>
</evidence>
<keyword evidence="6 9" id="KW-0238">DNA-binding</keyword>